<proteinExistence type="inferred from homology"/>
<dbReference type="GO" id="GO:1990961">
    <property type="term" value="P:xenobiotic detoxification by transmembrane export across the plasma membrane"/>
    <property type="evidence" value="ECO:0007669"/>
    <property type="project" value="UniProtKB-ARBA"/>
</dbReference>
<dbReference type="OrthoDB" id="9808638at2"/>
<dbReference type="InterPro" id="IPR000390">
    <property type="entry name" value="Small_drug/metabolite_transptr"/>
</dbReference>
<dbReference type="Proteomes" id="UP000298179">
    <property type="component" value="Unassembled WGS sequence"/>
</dbReference>
<evidence type="ECO:0000256" key="8">
    <source>
        <dbReference type="ARBA" id="ARBA00039168"/>
    </source>
</evidence>
<keyword evidence="12" id="KW-1185">Reference proteome</keyword>
<organism evidence="11 12">
    <name type="scientific">Jiella endophytica</name>
    <dbReference type="NCBI Taxonomy" id="2558362"/>
    <lineage>
        <taxon>Bacteria</taxon>
        <taxon>Pseudomonadati</taxon>
        <taxon>Pseudomonadota</taxon>
        <taxon>Alphaproteobacteria</taxon>
        <taxon>Hyphomicrobiales</taxon>
        <taxon>Aurantimonadaceae</taxon>
        <taxon>Jiella</taxon>
    </lineage>
</organism>
<comment type="subcellular location">
    <subcellularLocation>
        <location evidence="1 9">Cell membrane</location>
        <topology evidence="1 9">Multi-pass membrane protein</topology>
    </subcellularLocation>
</comment>
<dbReference type="Pfam" id="PF00893">
    <property type="entry name" value="Multi_Drug_Res"/>
    <property type="match status" value="1"/>
</dbReference>
<name>A0A4Y8RQ60_9HYPH</name>
<dbReference type="Gene3D" id="1.10.3730.20">
    <property type="match status" value="1"/>
</dbReference>
<comment type="caution">
    <text evidence="11">The sequence shown here is derived from an EMBL/GenBank/DDBJ whole genome shotgun (WGS) entry which is preliminary data.</text>
</comment>
<evidence type="ECO:0000313" key="12">
    <source>
        <dbReference type="Proteomes" id="UP000298179"/>
    </source>
</evidence>
<dbReference type="GO" id="GO:0022857">
    <property type="term" value="F:transmembrane transporter activity"/>
    <property type="evidence" value="ECO:0007669"/>
    <property type="project" value="InterPro"/>
</dbReference>
<evidence type="ECO:0000256" key="6">
    <source>
        <dbReference type="ARBA" id="ARBA00023136"/>
    </source>
</evidence>
<feature type="transmembrane region" description="Helical" evidence="10">
    <location>
        <begin position="84"/>
        <end position="104"/>
    </location>
</feature>
<evidence type="ECO:0000256" key="7">
    <source>
        <dbReference type="ARBA" id="ARBA00038151"/>
    </source>
</evidence>
<dbReference type="PANTHER" id="PTHR30561:SF0">
    <property type="entry name" value="GUANIDINIUM EXPORTER"/>
    <property type="match status" value="1"/>
</dbReference>
<feature type="transmembrane region" description="Helical" evidence="10">
    <location>
        <begin position="58"/>
        <end position="78"/>
    </location>
</feature>
<feature type="transmembrane region" description="Helical" evidence="10">
    <location>
        <begin position="27"/>
        <end position="46"/>
    </location>
</feature>
<dbReference type="GO" id="GO:0005886">
    <property type="term" value="C:plasma membrane"/>
    <property type="evidence" value="ECO:0007669"/>
    <property type="project" value="UniProtKB-SubCell"/>
</dbReference>
<evidence type="ECO:0000256" key="5">
    <source>
        <dbReference type="ARBA" id="ARBA00022989"/>
    </source>
</evidence>
<keyword evidence="3" id="KW-1003">Cell membrane</keyword>
<sequence length="106" mass="11041">MAWVALFLAGILEVAWALAMKWSEGFTRPLASVVTVLLIIVSLTLLNWSLKSLPVGTAYGVWAGIGTIGTAAMGIALFGEPANLLRLGCIAMIAAGIVGLKLIAME</sequence>
<gene>
    <name evidence="11" type="ORF">E3C22_09050</name>
</gene>
<evidence type="ECO:0000313" key="11">
    <source>
        <dbReference type="EMBL" id="TFF25486.1"/>
    </source>
</evidence>
<keyword evidence="5 10" id="KW-1133">Transmembrane helix</keyword>
<evidence type="ECO:0000256" key="9">
    <source>
        <dbReference type="RuleBase" id="RU003942"/>
    </source>
</evidence>
<evidence type="ECO:0000256" key="1">
    <source>
        <dbReference type="ARBA" id="ARBA00004651"/>
    </source>
</evidence>
<evidence type="ECO:0000256" key="2">
    <source>
        <dbReference type="ARBA" id="ARBA00022448"/>
    </source>
</evidence>
<dbReference type="PANTHER" id="PTHR30561">
    <property type="entry name" value="SMR FAMILY PROTON-DEPENDENT DRUG EFFLUX TRANSPORTER SUGE"/>
    <property type="match status" value="1"/>
</dbReference>
<dbReference type="EMBL" id="SOZD01000002">
    <property type="protein sequence ID" value="TFF25486.1"/>
    <property type="molecule type" value="Genomic_DNA"/>
</dbReference>
<dbReference type="InterPro" id="IPR037185">
    <property type="entry name" value="EmrE-like"/>
</dbReference>
<evidence type="ECO:0000256" key="4">
    <source>
        <dbReference type="ARBA" id="ARBA00022692"/>
    </source>
</evidence>
<dbReference type="SUPFAM" id="SSF103481">
    <property type="entry name" value="Multidrug resistance efflux transporter EmrE"/>
    <property type="match status" value="1"/>
</dbReference>
<keyword evidence="2" id="KW-0813">Transport</keyword>
<comment type="similarity">
    <text evidence="7">Belongs to the drug/metabolite transporter (DMT) superfamily. Small multidrug resistance (SMR) (TC 2.A.7.1) family. Gdx/SugE subfamily.</text>
</comment>
<dbReference type="RefSeq" id="WP_134761654.1">
    <property type="nucleotide sequence ID" value="NZ_SOZD01000002.1"/>
</dbReference>
<dbReference type="InterPro" id="IPR045324">
    <property type="entry name" value="Small_multidrug_res"/>
</dbReference>
<protein>
    <recommendedName>
        <fullName evidence="8">Guanidinium exporter</fullName>
    </recommendedName>
</protein>
<evidence type="ECO:0000256" key="3">
    <source>
        <dbReference type="ARBA" id="ARBA00022475"/>
    </source>
</evidence>
<accession>A0A4Y8RQ60</accession>
<reference evidence="11 12" key="1">
    <citation type="submission" date="2019-03" db="EMBL/GenBank/DDBJ databases">
        <title>Jiella endophytica sp. nov., a novel endophytic bacterium isolated from root of Ficus microcarpa Linn. f.</title>
        <authorList>
            <person name="Tuo L."/>
        </authorList>
    </citation>
    <scope>NUCLEOTIDE SEQUENCE [LARGE SCALE GENOMIC DNA]</scope>
    <source>
        <strain evidence="11 12">CBS5Q-3</strain>
    </source>
</reference>
<dbReference type="FunFam" id="1.10.3730.20:FF:000001">
    <property type="entry name" value="Quaternary ammonium compound resistance transporter SugE"/>
    <property type="match status" value="1"/>
</dbReference>
<keyword evidence="4 9" id="KW-0812">Transmembrane</keyword>
<evidence type="ECO:0000256" key="10">
    <source>
        <dbReference type="SAM" id="Phobius"/>
    </source>
</evidence>
<keyword evidence="6 10" id="KW-0472">Membrane</keyword>
<dbReference type="AlphaFoldDB" id="A0A4Y8RQ60"/>